<dbReference type="PANTHER" id="PTHR10622:SF10">
    <property type="entry name" value="HET DOMAIN-CONTAINING PROTEIN"/>
    <property type="match status" value="1"/>
</dbReference>
<organism evidence="2 3">
    <name type="scientific">Dendrothele bispora (strain CBS 962.96)</name>
    <dbReference type="NCBI Taxonomy" id="1314807"/>
    <lineage>
        <taxon>Eukaryota</taxon>
        <taxon>Fungi</taxon>
        <taxon>Dikarya</taxon>
        <taxon>Basidiomycota</taxon>
        <taxon>Agaricomycotina</taxon>
        <taxon>Agaricomycetes</taxon>
        <taxon>Agaricomycetidae</taxon>
        <taxon>Agaricales</taxon>
        <taxon>Agaricales incertae sedis</taxon>
        <taxon>Dendrothele</taxon>
    </lineage>
</organism>
<dbReference type="AlphaFoldDB" id="A0A4S8LRU9"/>
<evidence type="ECO:0000313" key="3">
    <source>
        <dbReference type="Proteomes" id="UP000297245"/>
    </source>
</evidence>
<gene>
    <name evidence="2" type="ORF">K435DRAFT_565751</name>
</gene>
<feature type="non-terminal residue" evidence="2">
    <location>
        <position position="109"/>
    </location>
</feature>
<dbReference type="Proteomes" id="UP000297245">
    <property type="component" value="Unassembled WGS sequence"/>
</dbReference>
<dbReference type="OrthoDB" id="2747207at2759"/>
<name>A0A4S8LRU9_DENBC</name>
<evidence type="ECO:0000313" key="2">
    <source>
        <dbReference type="EMBL" id="THU92001.1"/>
    </source>
</evidence>
<dbReference type="EMBL" id="ML179291">
    <property type="protein sequence ID" value="THU92001.1"/>
    <property type="molecule type" value="Genomic_DNA"/>
</dbReference>
<accession>A0A4S8LRU9</accession>
<dbReference type="InterPro" id="IPR010730">
    <property type="entry name" value="HET"/>
</dbReference>
<sequence length="109" mass="12716">KYVILSYTWGKEEVTSQDIQDLSIAEEEIGCVEGKISWVKVTSACAYARRYYFEWIWIDLCCINKESSAELSKALNSMYGYYGNSMVCYVYLQDVPRDDRPHNNPSLFR</sequence>
<proteinExistence type="predicted"/>
<dbReference type="PANTHER" id="PTHR10622">
    <property type="entry name" value="HET DOMAIN-CONTAINING PROTEIN"/>
    <property type="match status" value="1"/>
</dbReference>
<reference evidence="2 3" key="1">
    <citation type="journal article" date="2019" name="Nat. Ecol. Evol.">
        <title>Megaphylogeny resolves global patterns of mushroom evolution.</title>
        <authorList>
            <person name="Varga T."/>
            <person name="Krizsan K."/>
            <person name="Foldi C."/>
            <person name="Dima B."/>
            <person name="Sanchez-Garcia M."/>
            <person name="Sanchez-Ramirez S."/>
            <person name="Szollosi G.J."/>
            <person name="Szarkandi J.G."/>
            <person name="Papp V."/>
            <person name="Albert L."/>
            <person name="Andreopoulos W."/>
            <person name="Angelini C."/>
            <person name="Antonin V."/>
            <person name="Barry K.W."/>
            <person name="Bougher N.L."/>
            <person name="Buchanan P."/>
            <person name="Buyck B."/>
            <person name="Bense V."/>
            <person name="Catcheside P."/>
            <person name="Chovatia M."/>
            <person name="Cooper J."/>
            <person name="Damon W."/>
            <person name="Desjardin D."/>
            <person name="Finy P."/>
            <person name="Geml J."/>
            <person name="Haridas S."/>
            <person name="Hughes K."/>
            <person name="Justo A."/>
            <person name="Karasinski D."/>
            <person name="Kautmanova I."/>
            <person name="Kiss B."/>
            <person name="Kocsube S."/>
            <person name="Kotiranta H."/>
            <person name="LaButti K.M."/>
            <person name="Lechner B.E."/>
            <person name="Liimatainen K."/>
            <person name="Lipzen A."/>
            <person name="Lukacs Z."/>
            <person name="Mihaltcheva S."/>
            <person name="Morgado L.N."/>
            <person name="Niskanen T."/>
            <person name="Noordeloos M.E."/>
            <person name="Ohm R.A."/>
            <person name="Ortiz-Santana B."/>
            <person name="Ovrebo C."/>
            <person name="Racz N."/>
            <person name="Riley R."/>
            <person name="Savchenko A."/>
            <person name="Shiryaev A."/>
            <person name="Soop K."/>
            <person name="Spirin V."/>
            <person name="Szebenyi C."/>
            <person name="Tomsovsky M."/>
            <person name="Tulloss R.E."/>
            <person name="Uehling J."/>
            <person name="Grigoriev I.V."/>
            <person name="Vagvolgyi C."/>
            <person name="Papp T."/>
            <person name="Martin F.M."/>
            <person name="Miettinen O."/>
            <person name="Hibbett D.S."/>
            <person name="Nagy L.G."/>
        </authorList>
    </citation>
    <scope>NUCLEOTIDE SEQUENCE [LARGE SCALE GENOMIC DNA]</scope>
    <source>
        <strain evidence="2 3">CBS 962.96</strain>
    </source>
</reference>
<protein>
    <recommendedName>
        <fullName evidence="1">Heterokaryon incompatibility domain-containing protein</fullName>
    </recommendedName>
</protein>
<feature type="domain" description="Heterokaryon incompatibility" evidence="1">
    <location>
        <begin position="2"/>
        <end position="96"/>
    </location>
</feature>
<feature type="non-terminal residue" evidence="2">
    <location>
        <position position="1"/>
    </location>
</feature>
<keyword evidence="3" id="KW-1185">Reference proteome</keyword>
<dbReference type="Pfam" id="PF06985">
    <property type="entry name" value="HET"/>
    <property type="match status" value="1"/>
</dbReference>
<evidence type="ECO:0000259" key="1">
    <source>
        <dbReference type="Pfam" id="PF06985"/>
    </source>
</evidence>